<dbReference type="EMBL" id="CAFBLH010000021">
    <property type="protein sequence ID" value="CAB4867352.1"/>
    <property type="molecule type" value="Genomic_DNA"/>
</dbReference>
<evidence type="ECO:0000313" key="2">
    <source>
        <dbReference type="EMBL" id="CAB4867352.1"/>
    </source>
</evidence>
<name>A0A6J7D8R2_9ZZZZ</name>
<feature type="coiled-coil region" evidence="1">
    <location>
        <begin position="114"/>
        <end position="162"/>
    </location>
</feature>
<protein>
    <submittedName>
        <fullName evidence="2">Unannotated protein</fullName>
    </submittedName>
</protein>
<organism evidence="2">
    <name type="scientific">freshwater metagenome</name>
    <dbReference type="NCBI Taxonomy" id="449393"/>
    <lineage>
        <taxon>unclassified sequences</taxon>
        <taxon>metagenomes</taxon>
        <taxon>ecological metagenomes</taxon>
    </lineage>
</organism>
<evidence type="ECO:0000256" key="1">
    <source>
        <dbReference type="SAM" id="Coils"/>
    </source>
</evidence>
<proteinExistence type="predicted"/>
<dbReference type="AlphaFoldDB" id="A0A6J7D8R2"/>
<reference evidence="2" key="1">
    <citation type="submission" date="2020-05" db="EMBL/GenBank/DDBJ databases">
        <authorList>
            <person name="Chiriac C."/>
            <person name="Salcher M."/>
            <person name="Ghai R."/>
            <person name="Kavagutti S V."/>
        </authorList>
    </citation>
    <scope>NUCLEOTIDE SEQUENCE</scope>
</reference>
<sequence length="304" mass="31423">MRKSLSLTVAIGVAVALLTAPTAGAATKISNGTACTKIGASTTVAGYAYKCAATVKSNLMIAGDKSIVFVPVKNLAVKKSKKTWISTTCITSDSKAQSAQAGLAAIKKSSDAKLVELDAQIAGQNALLVEAQAKTPVLEAQIVEATAALDEATKKLAEAEATAAAAATPDPANAAAIAEWKTRIKTLQDAIALNQALPKPDTVSIAKWKVALADANKKLSDLTLAPAKQKIANATTVSSWKTTINTYKTTIRSSKSALTAYATAGKSITSIQKLRDGVAAQYGQAVDMVKDAFDQRNLICSEGL</sequence>
<keyword evidence="1" id="KW-0175">Coiled coil</keyword>
<gene>
    <name evidence="2" type="ORF">UFOPK3342_00773</name>
</gene>
<accession>A0A6J7D8R2</accession>